<name>A0A4Z0R2R3_9FIRM</name>
<dbReference type="Proteomes" id="UP000298460">
    <property type="component" value="Unassembled WGS sequence"/>
</dbReference>
<protein>
    <submittedName>
        <fullName evidence="1">Uncharacterized protein</fullName>
    </submittedName>
</protein>
<keyword evidence="2" id="KW-1185">Reference proteome</keyword>
<dbReference type="EMBL" id="SPQQ01000007">
    <property type="protein sequence ID" value="TGE36645.1"/>
    <property type="molecule type" value="Genomic_DNA"/>
</dbReference>
<accession>A0A4Z0R2R3</accession>
<reference evidence="1 2" key="1">
    <citation type="submission" date="2019-03" db="EMBL/GenBank/DDBJ databases">
        <title>Draft Genome Sequence of Desulfosporosinus fructosivorans Strain 63.6F, Isolated from Marine Sediment in the Baltic Sea.</title>
        <authorList>
            <person name="Hausmann B."/>
            <person name="Vandieken V."/>
            <person name="Pjevac P."/>
            <person name="Schreck K."/>
            <person name="Herbold C.W."/>
            <person name="Loy A."/>
        </authorList>
    </citation>
    <scope>NUCLEOTIDE SEQUENCE [LARGE SCALE GENOMIC DNA]</scope>
    <source>
        <strain evidence="1 2">63.6F</strain>
    </source>
</reference>
<evidence type="ECO:0000313" key="1">
    <source>
        <dbReference type="EMBL" id="TGE36645.1"/>
    </source>
</evidence>
<sequence>MNCSNSEDQSPDYALLLEGYPTLTDSKPRDLVAQCSVHTTQRGTWLHSAREPSSSSAAQRADVCREALLGPILAQGAPFYQAPFSP</sequence>
<gene>
    <name evidence="1" type="ORF">E4K67_19650</name>
</gene>
<dbReference type="AlphaFoldDB" id="A0A4Z0R2R3"/>
<evidence type="ECO:0000313" key="2">
    <source>
        <dbReference type="Proteomes" id="UP000298460"/>
    </source>
</evidence>
<proteinExistence type="predicted"/>
<organism evidence="1 2">
    <name type="scientific">Desulfosporosinus fructosivorans</name>
    <dbReference type="NCBI Taxonomy" id="2018669"/>
    <lineage>
        <taxon>Bacteria</taxon>
        <taxon>Bacillati</taxon>
        <taxon>Bacillota</taxon>
        <taxon>Clostridia</taxon>
        <taxon>Eubacteriales</taxon>
        <taxon>Desulfitobacteriaceae</taxon>
        <taxon>Desulfosporosinus</taxon>
    </lineage>
</organism>
<comment type="caution">
    <text evidence="1">The sequence shown here is derived from an EMBL/GenBank/DDBJ whole genome shotgun (WGS) entry which is preliminary data.</text>
</comment>